<evidence type="ECO:0000256" key="8">
    <source>
        <dbReference type="ARBA" id="ARBA00022842"/>
    </source>
</evidence>
<dbReference type="EC" id="2.5.1.75" evidence="10"/>
<keyword evidence="5 10" id="KW-0819">tRNA processing</keyword>
<dbReference type="GO" id="GO:0005524">
    <property type="term" value="F:ATP binding"/>
    <property type="evidence" value="ECO:0007669"/>
    <property type="project" value="UniProtKB-UniRule"/>
</dbReference>
<evidence type="ECO:0000256" key="9">
    <source>
        <dbReference type="ARBA" id="ARBA00049563"/>
    </source>
</evidence>
<evidence type="ECO:0000313" key="15">
    <source>
        <dbReference type="Proteomes" id="UP000536835"/>
    </source>
</evidence>
<evidence type="ECO:0000256" key="4">
    <source>
        <dbReference type="ARBA" id="ARBA00022679"/>
    </source>
</evidence>
<proteinExistence type="inferred from homology"/>
<dbReference type="SUPFAM" id="SSF52540">
    <property type="entry name" value="P-loop containing nucleoside triphosphate hydrolases"/>
    <property type="match status" value="2"/>
</dbReference>
<protein>
    <recommendedName>
        <fullName evidence="10">tRNA dimethylallyltransferase</fullName>
        <ecNumber evidence="10">2.5.1.75</ecNumber>
    </recommendedName>
    <alternativeName>
        <fullName evidence="10">Dimethylallyl diphosphate:tRNA dimethylallyltransferase</fullName>
        <shortName evidence="10">DMAPP:tRNA dimethylallyltransferase</shortName>
        <shortName evidence="10">DMATase</shortName>
    </alternativeName>
    <alternativeName>
        <fullName evidence="10">Isopentenyl-diphosphate:tRNA isopentenyltransferase</fullName>
        <shortName evidence="10">IPP transferase</shortName>
        <shortName evidence="10">IPPT</shortName>
        <shortName evidence="10">IPTase</shortName>
    </alternativeName>
</protein>
<dbReference type="RefSeq" id="WP_173200708.1">
    <property type="nucleotide sequence ID" value="NZ_JABFCX010000003.1"/>
</dbReference>
<dbReference type="Proteomes" id="UP000536835">
    <property type="component" value="Unassembled WGS sequence"/>
</dbReference>
<comment type="caution">
    <text evidence="14">The sequence shown here is derived from an EMBL/GenBank/DDBJ whole genome shotgun (WGS) entry which is preliminary data.</text>
</comment>
<dbReference type="AlphaFoldDB" id="A0A7Y3W618"/>
<evidence type="ECO:0000256" key="7">
    <source>
        <dbReference type="ARBA" id="ARBA00022840"/>
    </source>
</evidence>
<name>A0A7Y3W618_9PROT</name>
<evidence type="ECO:0000256" key="10">
    <source>
        <dbReference type="HAMAP-Rule" id="MF_00185"/>
    </source>
</evidence>
<evidence type="ECO:0000313" key="14">
    <source>
        <dbReference type="EMBL" id="NNU17360.1"/>
    </source>
</evidence>
<evidence type="ECO:0000256" key="6">
    <source>
        <dbReference type="ARBA" id="ARBA00022741"/>
    </source>
</evidence>
<dbReference type="Gene3D" id="1.10.20.140">
    <property type="match status" value="1"/>
</dbReference>
<dbReference type="EMBL" id="JABFCX010000003">
    <property type="protein sequence ID" value="NNU17360.1"/>
    <property type="molecule type" value="Genomic_DNA"/>
</dbReference>
<feature type="region of interest" description="Interaction with substrate tRNA" evidence="10">
    <location>
        <begin position="39"/>
        <end position="42"/>
    </location>
</feature>
<keyword evidence="4 10" id="KW-0808">Transferase</keyword>
<dbReference type="NCBIfam" id="TIGR00174">
    <property type="entry name" value="miaA"/>
    <property type="match status" value="1"/>
</dbReference>
<dbReference type="GO" id="GO:0006400">
    <property type="term" value="P:tRNA modification"/>
    <property type="evidence" value="ECO:0007669"/>
    <property type="project" value="TreeGrafter"/>
</dbReference>
<comment type="cofactor">
    <cofactor evidence="1 10">
        <name>Mg(2+)</name>
        <dbReference type="ChEBI" id="CHEBI:18420"/>
    </cofactor>
</comment>
<evidence type="ECO:0000256" key="12">
    <source>
        <dbReference type="RuleBase" id="RU003784"/>
    </source>
</evidence>
<dbReference type="InterPro" id="IPR039657">
    <property type="entry name" value="Dimethylallyltransferase"/>
</dbReference>
<keyword evidence="8 10" id="KW-0460">Magnesium</keyword>
<evidence type="ECO:0000256" key="1">
    <source>
        <dbReference type="ARBA" id="ARBA00001946"/>
    </source>
</evidence>
<gene>
    <name evidence="10 14" type="primary">miaA</name>
    <name evidence="14" type="ORF">HK107_13595</name>
</gene>
<dbReference type="Pfam" id="PF01715">
    <property type="entry name" value="IPPT"/>
    <property type="match status" value="1"/>
</dbReference>
<comment type="caution">
    <text evidence="10">Lacks conserved residue(s) required for the propagation of feature annotation.</text>
</comment>
<evidence type="ECO:0000256" key="11">
    <source>
        <dbReference type="RuleBase" id="RU003783"/>
    </source>
</evidence>
<feature type="site" description="Interaction with substrate tRNA" evidence="10">
    <location>
        <position position="105"/>
    </location>
</feature>
<dbReference type="InterPro" id="IPR027417">
    <property type="entry name" value="P-loop_NTPase"/>
</dbReference>
<dbReference type="GO" id="GO:0052381">
    <property type="term" value="F:tRNA dimethylallyltransferase activity"/>
    <property type="evidence" value="ECO:0007669"/>
    <property type="project" value="UniProtKB-UniRule"/>
</dbReference>
<feature type="binding site" evidence="10">
    <location>
        <begin position="16"/>
        <end position="21"/>
    </location>
    <ligand>
        <name>substrate</name>
    </ligand>
</feature>
<keyword evidence="15" id="KW-1185">Reference proteome</keyword>
<feature type="binding site" evidence="10">
    <location>
        <begin position="14"/>
        <end position="21"/>
    </location>
    <ligand>
        <name>ATP</name>
        <dbReference type="ChEBI" id="CHEBI:30616"/>
    </ligand>
</feature>
<keyword evidence="7 10" id="KW-0067">ATP-binding</keyword>
<dbReference type="PANTHER" id="PTHR11088:SF60">
    <property type="entry name" value="TRNA DIMETHYLALLYLTRANSFERASE"/>
    <property type="match status" value="1"/>
</dbReference>
<reference evidence="14 15" key="1">
    <citation type="submission" date="2020-05" db="EMBL/GenBank/DDBJ databases">
        <title>Parvularcula mediterraneae sp. nov., isolated from polypropylene straw from shallow seawater of the seashore of Laganas in Zakynthos island, Greece.</title>
        <authorList>
            <person name="Szabo I."/>
            <person name="Al-Omari J."/>
            <person name="Rado J."/>
            <person name="Szerdahelyi G.S."/>
        </authorList>
    </citation>
    <scope>NUCLEOTIDE SEQUENCE [LARGE SCALE GENOMIC DNA]</scope>
    <source>
        <strain evidence="14 15">ZS-1/3</strain>
    </source>
</reference>
<comment type="catalytic activity">
    <reaction evidence="9 10 11">
        <text>adenosine(37) in tRNA + dimethylallyl diphosphate = N(6)-dimethylallyladenosine(37) in tRNA + diphosphate</text>
        <dbReference type="Rhea" id="RHEA:26482"/>
        <dbReference type="Rhea" id="RHEA-COMP:10162"/>
        <dbReference type="Rhea" id="RHEA-COMP:10375"/>
        <dbReference type="ChEBI" id="CHEBI:33019"/>
        <dbReference type="ChEBI" id="CHEBI:57623"/>
        <dbReference type="ChEBI" id="CHEBI:74411"/>
        <dbReference type="ChEBI" id="CHEBI:74415"/>
        <dbReference type="EC" id="2.5.1.75"/>
    </reaction>
</comment>
<dbReference type="PANTHER" id="PTHR11088">
    <property type="entry name" value="TRNA DIMETHYLALLYLTRANSFERASE"/>
    <property type="match status" value="1"/>
</dbReference>
<dbReference type="InterPro" id="IPR018022">
    <property type="entry name" value="IPT"/>
</dbReference>
<sequence length="303" mass="33295">MTSQDGPPLLVVAGPTASGKSAAATILASMHGGHVINADSMQVYRDLRVVSARPGPEEQRRAPHHLYGHIDAADRFSAGRFVAEAAPLVEGIRAGGSVPVLCGGTGMYLKALLEGLSPVPEIEAGTVEDVTARWEADPRQARAELLEVDPAMERLEPSDRQRHIRALSVHRQTGKSLSDWQAIPPQPALTVPAVCAVLLPEREALYARIEARFDRMIEEGATEEVRQLLARELPEDLPAMKALGVPEIAAFVRGEVTMEEAVEKAKQETRRFAKRQMTWFRNQTDWPSFETPEALVEYLQTKL</sequence>
<comment type="subunit">
    <text evidence="10">Monomer.</text>
</comment>
<evidence type="ECO:0000256" key="3">
    <source>
        <dbReference type="ARBA" id="ARBA00005842"/>
    </source>
</evidence>
<evidence type="ECO:0000256" key="5">
    <source>
        <dbReference type="ARBA" id="ARBA00022694"/>
    </source>
</evidence>
<dbReference type="HAMAP" id="MF_00185">
    <property type="entry name" value="IPP_trans"/>
    <property type="match status" value="1"/>
</dbReference>
<evidence type="ECO:0000256" key="13">
    <source>
        <dbReference type="RuleBase" id="RU003785"/>
    </source>
</evidence>
<comment type="function">
    <text evidence="2 10 12">Catalyzes the transfer of a dimethylallyl group onto the adenine at position 37 in tRNAs that read codons beginning with uridine, leading to the formation of N6-(dimethylallyl)adenosine (i(6)A).</text>
</comment>
<organism evidence="14 15">
    <name type="scientific">Parvularcula mediterranea</name>
    <dbReference type="NCBI Taxonomy" id="2732508"/>
    <lineage>
        <taxon>Bacteria</taxon>
        <taxon>Pseudomonadati</taxon>
        <taxon>Pseudomonadota</taxon>
        <taxon>Alphaproteobacteria</taxon>
        <taxon>Parvularculales</taxon>
        <taxon>Parvularculaceae</taxon>
        <taxon>Parvularcula</taxon>
    </lineage>
</organism>
<keyword evidence="6 10" id="KW-0547">Nucleotide-binding</keyword>
<comment type="similarity">
    <text evidence="3 10 13">Belongs to the IPP transferase family.</text>
</comment>
<feature type="region of interest" description="Interaction with substrate tRNA" evidence="10">
    <location>
        <begin position="161"/>
        <end position="165"/>
    </location>
</feature>
<evidence type="ECO:0000256" key="2">
    <source>
        <dbReference type="ARBA" id="ARBA00003213"/>
    </source>
</evidence>
<accession>A0A7Y3W618</accession>
<dbReference type="Gene3D" id="3.40.50.300">
    <property type="entry name" value="P-loop containing nucleotide triphosphate hydrolases"/>
    <property type="match status" value="1"/>
</dbReference>